<gene>
    <name evidence="7" type="ORF">Malapachy_2592</name>
</gene>
<dbReference type="STRING" id="77020.A0A0M9VQE0"/>
<keyword evidence="8" id="KW-1185">Reference proteome</keyword>
<dbReference type="Proteomes" id="UP000037751">
    <property type="component" value="Unassembled WGS sequence"/>
</dbReference>
<dbReference type="AlphaFoldDB" id="A0A0M9VQE0"/>
<dbReference type="VEuPathDB" id="FungiDB:Malapachy_2592"/>
<organism evidence="7 8">
    <name type="scientific">Malassezia pachydermatis</name>
    <dbReference type="NCBI Taxonomy" id="77020"/>
    <lineage>
        <taxon>Eukaryota</taxon>
        <taxon>Fungi</taxon>
        <taxon>Dikarya</taxon>
        <taxon>Basidiomycota</taxon>
        <taxon>Ustilaginomycotina</taxon>
        <taxon>Malasseziomycetes</taxon>
        <taxon>Malasseziales</taxon>
        <taxon>Malasseziaceae</taxon>
        <taxon>Malassezia</taxon>
    </lineage>
</organism>
<dbReference type="Pfam" id="PF02463">
    <property type="entry name" value="SMC_N"/>
    <property type="match status" value="1"/>
</dbReference>
<proteinExistence type="inferred from homology"/>
<comment type="caution">
    <text evidence="7">The sequence shown here is derived from an EMBL/GenBank/DDBJ whole genome shotgun (WGS) entry which is preliminary data.</text>
</comment>
<comment type="similarity">
    <text evidence="1">Belongs to the SMC family. SMC5 subfamily.</text>
</comment>
<evidence type="ECO:0000256" key="2">
    <source>
        <dbReference type="ARBA" id="ARBA00018687"/>
    </source>
</evidence>
<feature type="coiled-coil region" evidence="4">
    <location>
        <begin position="653"/>
        <end position="732"/>
    </location>
</feature>
<protein>
    <recommendedName>
        <fullName evidence="2">Structural maintenance of chromosomes protein 5</fullName>
    </recommendedName>
</protein>
<dbReference type="GO" id="GO:0000724">
    <property type="term" value="P:double-strand break repair via homologous recombination"/>
    <property type="evidence" value="ECO:0007669"/>
    <property type="project" value="TreeGrafter"/>
</dbReference>
<evidence type="ECO:0000256" key="3">
    <source>
        <dbReference type="ARBA" id="ARBA00023054"/>
    </source>
</evidence>
<evidence type="ECO:0000256" key="1">
    <source>
        <dbReference type="ARBA" id="ARBA00010171"/>
    </source>
</evidence>
<dbReference type="InterPro" id="IPR027417">
    <property type="entry name" value="P-loop_NTPase"/>
</dbReference>
<feature type="region of interest" description="Disordered" evidence="5">
    <location>
        <begin position="1"/>
        <end position="34"/>
    </location>
</feature>
<dbReference type="SUPFAM" id="SSF52540">
    <property type="entry name" value="P-loop containing nucleoside triphosphate hydrolases"/>
    <property type="match status" value="2"/>
</dbReference>
<dbReference type="GO" id="GO:0003697">
    <property type="term" value="F:single-stranded DNA binding"/>
    <property type="evidence" value="ECO:0007669"/>
    <property type="project" value="TreeGrafter"/>
</dbReference>
<dbReference type="PANTHER" id="PTHR45916:SF1">
    <property type="entry name" value="STRUCTURAL MAINTENANCE OF CHROMOSOMES PROTEIN 5"/>
    <property type="match status" value="1"/>
</dbReference>
<dbReference type="GeneID" id="28728956"/>
<evidence type="ECO:0000313" key="8">
    <source>
        <dbReference type="Proteomes" id="UP000037751"/>
    </source>
</evidence>
<dbReference type="RefSeq" id="XP_017993065.1">
    <property type="nucleotide sequence ID" value="XM_018137081.1"/>
</dbReference>
<evidence type="ECO:0000313" key="7">
    <source>
        <dbReference type="EMBL" id="KOS15433.1"/>
    </source>
</evidence>
<evidence type="ECO:0000256" key="4">
    <source>
        <dbReference type="SAM" id="Coils"/>
    </source>
</evidence>
<feature type="coiled-coil region" evidence="4">
    <location>
        <begin position="219"/>
        <end position="292"/>
    </location>
</feature>
<reference evidence="7 8" key="1">
    <citation type="submission" date="2015-07" db="EMBL/GenBank/DDBJ databases">
        <title>Draft Genome Sequence of Malassezia furfur CBS1878 and Malassezia pachydermatis CBS1879.</title>
        <authorList>
            <person name="Triana S."/>
            <person name="Ohm R."/>
            <person name="Gonzalez A."/>
            <person name="DeCock H."/>
            <person name="Restrepo S."/>
            <person name="Celis A."/>
        </authorList>
    </citation>
    <scope>NUCLEOTIDE SEQUENCE [LARGE SCALE GENOMIC DNA]</scope>
    <source>
        <strain evidence="7 8">CBS 1879</strain>
    </source>
</reference>
<dbReference type="GO" id="GO:0016787">
    <property type="term" value="F:hydrolase activity"/>
    <property type="evidence" value="ECO:0007669"/>
    <property type="project" value="UniProtKB-KW"/>
</dbReference>
<dbReference type="EMBL" id="LGAV01000002">
    <property type="protein sequence ID" value="KOS15433.1"/>
    <property type="molecule type" value="Genomic_DNA"/>
</dbReference>
<name>A0A0M9VQE0_9BASI</name>
<feature type="domain" description="RecF/RecN/SMC N-terminal" evidence="6">
    <location>
        <begin position="48"/>
        <end position="1026"/>
    </location>
</feature>
<sequence length="1098" mass="124815">MSTQRARRRRTPSVGEHERQCEAPAMQVGPHASARPARNAGGYLPGAIVRIACENFVTYDAVEFFPGPYLNMIIGPNGTGKSTVVCAIALGLGWKPSVLGRAKDVASYVKLGHAQGWVEVELQGFPEEQNVILRRIMFRDSNTSDWMLNGVAATIRDVHAAVSRFHIEVGNLCSFLPQDRVADFAAMTPSKLLQDTQHAAGDPHLSEWHAQLIQYGHQRAALVTRLEQEQKEHDHLEARNAVLERDIRRYEERVELEKRVASLQVRVAFANYREAKDRYTAAREKREEAKHALQTILLAMQPLETALEQAQQRSSKITILQTEHRREADEAMVHLKRLSTSRESIEQELASLHEQERKLESLEQERRRAMDEMRTQIAALEASVATGPPSVDLTALDQQWRAVKTEHRVATEDVRDLDAQTREWNAKVQRARTQHKEARLTLDRLQTVRYQRLQILARGDRDTYEATMWLEQNQGIFERTVYEPVLVALSLKRPEAARAIETCLSWAVQRTFVCQTRADYDLFTRELIDKRKWRLNVVEMEGGPALSTYTPPMPVSTLTSHGFDAYALDCIDAPPDVLRYLCSTAHLHAIPIAFQGGVDPAAMEKDRSVRRYISGDTIFSTTYSSYGQRLPQTLSRVLKPLRNFAHTSDPEAREHALHAVQSSEAELERAEAALRDLEADRLSKTTHLEQLTEQRATLSAQHQAAADEHKAWERLQWQLRTKKERLQEEEKRPSVVLQRQQLDQERRKLVVERSKVAERAVRLLQTMARAYNASDEDGLALLCLISEIQTREAALRDHKVQVDEGEQAVRDAIAAFTDTKEHALTCKRRAERCLADASEDIQDQLREYVNETDRSSAELMAELERTQAQLEIPSSVGPSVMEAYRTRKEKIAQLQRTIADARAEQVRLDRAIAEVEGHWLPALDALLCSVNNRFAAAFARMGCAGEVRLAREEDYEKWGIDILVKFRDTERLQLLTGQRQSGGERSLSTILYLLSLTELSRSPFSLVDEINQGMDPRAERAVHNHMVDITCRPEAGQYFLITPKLLPGLSYHPLMKVLIINNGEWLPEKLRCMYFAPSPSVSDVAQRKRQRLALAAHA</sequence>
<dbReference type="Gene3D" id="3.40.50.300">
    <property type="entry name" value="P-loop containing nucleotide triphosphate hydrolases"/>
    <property type="match status" value="2"/>
</dbReference>
<feature type="coiled-coil region" evidence="4">
    <location>
        <begin position="335"/>
        <end position="379"/>
    </location>
</feature>
<keyword evidence="7" id="KW-0378">Hydrolase</keyword>
<feature type="compositionally biased region" description="Basic residues" evidence="5">
    <location>
        <begin position="1"/>
        <end position="11"/>
    </location>
</feature>
<dbReference type="OrthoDB" id="10254973at2759"/>
<dbReference type="GO" id="GO:0005634">
    <property type="term" value="C:nucleus"/>
    <property type="evidence" value="ECO:0007669"/>
    <property type="project" value="TreeGrafter"/>
</dbReference>
<feature type="coiled-coil region" evidence="4">
    <location>
        <begin position="827"/>
        <end position="911"/>
    </location>
</feature>
<dbReference type="PANTHER" id="PTHR45916">
    <property type="entry name" value="STRUCTURAL MAINTENANCE OF CHROMOSOMES PROTEIN 5"/>
    <property type="match status" value="1"/>
</dbReference>
<feature type="coiled-coil region" evidence="4">
    <location>
        <begin position="414"/>
        <end position="448"/>
    </location>
</feature>
<evidence type="ECO:0000256" key="5">
    <source>
        <dbReference type="SAM" id="MobiDB-lite"/>
    </source>
</evidence>
<dbReference type="GO" id="GO:0030915">
    <property type="term" value="C:Smc5-Smc6 complex"/>
    <property type="evidence" value="ECO:0007669"/>
    <property type="project" value="TreeGrafter"/>
</dbReference>
<keyword evidence="3 4" id="KW-0175">Coiled coil</keyword>
<accession>A0A0M9VQE0</accession>
<evidence type="ECO:0000259" key="6">
    <source>
        <dbReference type="Pfam" id="PF02463"/>
    </source>
</evidence>
<dbReference type="InterPro" id="IPR003395">
    <property type="entry name" value="RecF/RecN/SMC_N"/>
</dbReference>